<dbReference type="InterPro" id="IPR055298">
    <property type="entry name" value="AtLOH3-like"/>
</dbReference>
<feature type="non-terminal residue" evidence="2">
    <location>
        <position position="1"/>
    </location>
</feature>
<evidence type="ECO:0000256" key="1">
    <source>
        <dbReference type="SAM" id="Phobius"/>
    </source>
</evidence>
<keyword evidence="1" id="KW-1133">Transmembrane helix</keyword>
<evidence type="ECO:0000313" key="3">
    <source>
        <dbReference type="Proteomes" id="UP000027120"/>
    </source>
</evidence>
<evidence type="ECO:0000313" key="2">
    <source>
        <dbReference type="EMBL" id="KDO85032.1"/>
    </source>
</evidence>
<dbReference type="PANTHER" id="PTHR11697:SF230">
    <property type="entry name" value="ZINC FINGER, MYM DOMAIN CONTAINING 1"/>
    <property type="match status" value="1"/>
</dbReference>
<name>A0A067HB32_CITSI</name>
<keyword evidence="1" id="KW-0812">Transmembrane</keyword>
<dbReference type="EMBL" id="KK784874">
    <property type="protein sequence ID" value="KDO85032.1"/>
    <property type="molecule type" value="Genomic_DNA"/>
</dbReference>
<protein>
    <recommendedName>
        <fullName evidence="4">HAT C-terminal dimerisation domain-containing protein</fullName>
    </recommendedName>
</protein>
<proteinExistence type="predicted"/>
<sequence length="127" mass="14371">LNIHFNKVNTELLCCLACLCPKDSFAAFNKKKLLRLAQLYPRDFSPVDLMALDIQLDVYIMDMQSSVEFSGLNGISNLAQKMVKTNKHKMFSLVNLSVTLSLLLPIATATVEKVFSTINYVKNRQRN</sequence>
<accession>A0A067HB32</accession>
<gene>
    <name evidence="2" type="ORF">CISIN_1g041483mg</name>
</gene>
<keyword evidence="1" id="KW-0472">Membrane</keyword>
<feature type="transmembrane region" description="Helical" evidence="1">
    <location>
        <begin position="90"/>
        <end position="111"/>
    </location>
</feature>
<evidence type="ECO:0008006" key="4">
    <source>
        <dbReference type="Google" id="ProtNLM"/>
    </source>
</evidence>
<keyword evidence="3" id="KW-1185">Reference proteome</keyword>
<dbReference type="AlphaFoldDB" id="A0A067HB32"/>
<dbReference type="Proteomes" id="UP000027120">
    <property type="component" value="Unassembled WGS sequence"/>
</dbReference>
<dbReference type="PANTHER" id="PTHR11697">
    <property type="entry name" value="GENERAL TRANSCRIPTION FACTOR 2-RELATED ZINC FINGER PROTEIN"/>
    <property type="match status" value="1"/>
</dbReference>
<organism evidence="2 3">
    <name type="scientific">Citrus sinensis</name>
    <name type="common">Sweet orange</name>
    <name type="synonym">Citrus aurantium var. sinensis</name>
    <dbReference type="NCBI Taxonomy" id="2711"/>
    <lineage>
        <taxon>Eukaryota</taxon>
        <taxon>Viridiplantae</taxon>
        <taxon>Streptophyta</taxon>
        <taxon>Embryophyta</taxon>
        <taxon>Tracheophyta</taxon>
        <taxon>Spermatophyta</taxon>
        <taxon>Magnoliopsida</taxon>
        <taxon>eudicotyledons</taxon>
        <taxon>Gunneridae</taxon>
        <taxon>Pentapetalae</taxon>
        <taxon>rosids</taxon>
        <taxon>malvids</taxon>
        <taxon>Sapindales</taxon>
        <taxon>Rutaceae</taxon>
        <taxon>Aurantioideae</taxon>
        <taxon>Citrus</taxon>
    </lineage>
</organism>
<reference evidence="2 3" key="1">
    <citation type="submission" date="2014-04" db="EMBL/GenBank/DDBJ databases">
        <authorList>
            <consortium name="International Citrus Genome Consortium"/>
            <person name="Gmitter F."/>
            <person name="Chen C."/>
            <person name="Farmerie W."/>
            <person name="Harkins T."/>
            <person name="Desany B."/>
            <person name="Mohiuddin M."/>
            <person name="Kodira C."/>
            <person name="Borodovsky M."/>
            <person name="Lomsadze A."/>
            <person name="Burns P."/>
            <person name="Jenkins J."/>
            <person name="Prochnik S."/>
            <person name="Shu S."/>
            <person name="Chapman J."/>
            <person name="Pitluck S."/>
            <person name="Schmutz J."/>
            <person name="Rokhsar D."/>
        </authorList>
    </citation>
    <scope>NUCLEOTIDE SEQUENCE</scope>
</reference>